<evidence type="ECO:0000313" key="1">
    <source>
        <dbReference type="EMBL" id="GEO33310.1"/>
    </source>
</evidence>
<dbReference type="EMBL" id="BJYY01000007">
    <property type="protein sequence ID" value="GEO33310.1"/>
    <property type="molecule type" value="Genomic_DNA"/>
</dbReference>
<protein>
    <submittedName>
        <fullName evidence="1">Uncharacterized protein</fullName>
    </submittedName>
</protein>
<dbReference type="AlphaFoldDB" id="A0A512DAP2"/>
<reference evidence="1 2" key="1">
    <citation type="submission" date="2019-07" db="EMBL/GenBank/DDBJ databases">
        <title>Whole genome shotgun sequence of Cellulomonas aerilata NBRC 106308.</title>
        <authorList>
            <person name="Hosoyama A."/>
            <person name="Uohara A."/>
            <person name="Ohji S."/>
            <person name="Ichikawa N."/>
        </authorList>
    </citation>
    <scope>NUCLEOTIDE SEQUENCE [LARGE SCALE GENOMIC DNA]</scope>
    <source>
        <strain evidence="1 2">NBRC 106308</strain>
    </source>
</reference>
<organism evidence="1 2">
    <name type="scientific">Cellulomonas aerilata</name>
    <dbReference type="NCBI Taxonomy" id="515326"/>
    <lineage>
        <taxon>Bacteria</taxon>
        <taxon>Bacillati</taxon>
        <taxon>Actinomycetota</taxon>
        <taxon>Actinomycetes</taxon>
        <taxon>Micrococcales</taxon>
        <taxon>Cellulomonadaceae</taxon>
        <taxon>Cellulomonas</taxon>
    </lineage>
</organism>
<keyword evidence="2" id="KW-1185">Reference proteome</keyword>
<name>A0A512DAP2_9CELL</name>
<evidence type="ECO:0000313" key="2">
    <source>
        <dbReference type="Proteomes" id="UP000321181"/>
    </source>
</evidence>
<gene>
    <name evidence="1" type="ORF">CAE01nite_10350</name>
</gene>
<sequence>MPWGIPLVPVVRDAVDWTHPGGSRPEKVLMVPSLQTERTVLRSSGATVVVEYPDPDHARLTIESERFGDGAREAARLVCEAVHQVRERRVHHVDTALEAAAPASGMVLEALRTTSVGDPDGMDLRRAGASVMVHLDV</sequence>
<comment type="caution">
    <text evidence="1">The sequence shown here is derived from an EMBL/GenBank/DDBJ whole genome shotgun (WGS) entry which is preliminary data.</text>
</comment>
<proteinExistence type="predicted"/>
<dbReference type="Proteomes" id="UP000321181">
    <property type="component" value="Unassembled WGS sequence"/>
</dbReference>
<accession>A0A512DAP2</accession>